<name>A0A0M3HTP2_ASCLU</name>
<dbReference type="Proteomes" id="UP000036681">
    <property type="component" value="Unplaced"/>
</dbReference>
<dbReference type="Gene3D" id="1.20.1070.10">
    <property type="entry name" value="Rhodopsin 7-helix transmembrane proteins"/>
    <property type="match status" value="1"/>
</dbReference>
<evidence type="ECO:0000256" key="1">
    <source>
        <dbReference type="ARBA" id="ARBA00004651"/>
    </source>
</evidence>
<feature type="transmembrane region" description="Helical" evidence="9">
    <location>
        <begin position="145"/>
        <end position="166"/>
    </location>
</feature>
<accession>A0A0M3HTP2</accession>
<keyword evidence="6 9" id="KW-0472">Membrane</keyword>
<keyword evidence="8" id="KW-0807">Transducer</keyword>
<dbReference type="WBParaSite" id="ALUE_0000603701-mRNA-1">
    <property type="protein sequence ID" value="ALUE_0000603701-mRNA-1"/>
    <property type="gene ID" value="ALUE_0000603701"/>
</dbReference>
<organism evidence="11 12">
    <name type="scientific">Ascaris lumbricoides</name>
    <name type="common">Giant roundworm</name>
    <dbReference type="NCBI Taxonomy" id="6252"/>
    <lineage>
        <taxon>Eukaryota</taxon>
        <taxon>Metazoa</taxon>
        <taxon>Ecdysozoa</taxon>
        <taxon>Nematoda</taxon>
        <taxon>Chromadorea</taxon>
        <taxon>Rhabditida</taxon>
        <taxon>Spirurina</taxon>
        <taxon>Ascaridomorpha</taxon>
        <taxon>Ascaridoidea</taxon>
        <taxon>Ascarididae</taxon>
        <taxon>Ascaris</taxon>
    </lineage>
</organism>
<comment type="subcellular location">
    <subcellularLocation>
        <location evidence="1">Cell membrane</location>
        <topology evidence="1">Multi-pass membrane protein</topology>
    </subcellularLocation>
</comment>
<keyword evidence="7" id="KW-0675">Receptor</keyword>
<evidence type="ECO:0000259" key="10">
    <source>
        <dbReference type="PROSITE" id="PS50262"/>
    </source>
</evidence>
<dbReference type="InterPro" id="IPR000276">
    <property type="entry name" value="GPCR_Rhodpsn"/>
</dbReference>
<evidence type="ECO:0000256" key="4">
    <source>
        <dbReference type="ARBA" id="ARBA00022989"/>
    </source>
</evidence>
<evidence type="ECO:0000256" key="5">
    <source>
        <dbReference type="ARBA" id="ARBA00023040"/>
    </source>
</evidence>
<dbReference type="PROSITE" id="PS50262">
    <property type="entry name" value="G_PROTEIN_RECEP_F1_2"/>
    <property type="match status" value="1"/>
</dbReference>
<evidence type="ECO:0000313" key="12">
    <source>
        <dbReference type="WBParaSite" id="ALUE_0000603701-mRNA-1"/>
    </source>
</evidence>
<feature type="domain" description="G-protein coupled receptors family 1 profile" evidence="10">
    <location>
        <begin position="39"/>
        <end position="307"/>
    </location>
</feature>
<feature type="transmembrane region" description="Helical" evidence="9">
    <location>
        <begin position="71"/>
        <end position="91"/>
    </location>
</feature>
<feature type="transmembrane region" description="Helical" evidence="9">
    <location>
        <begin position="197"/>
        <end position="220"/>
    </location>
</feature>
<keyword evidence="4 9" id="KW-1133">Transmembrane helix</keyword>
<dbReference type="AlphaFoldDB" id="A0A0M3HTP2"/>
<protein>
    <submittedName>
        <fullName evidence="12">G_PROTEIN_RECEP_F1_2 domain-containing protein</fullName>
    </submittedName>
</protein>
<proteinExistence type="predicted"/>
<evidence type="ECO:0000256" key="8">
    <source>
        <dbReference type="ARBA" id="ARBA00023224"/>
    </source>
</evidence>
<keyword evidence="5" id="KW-0297">G-protein coupled receptor</keyword>
<keyword evidence="11" id="KW-1185">Reference proteome</keyword>
<evidence type="ECO:0000256" key="6">
    <source>
        <dbReference type="ARBA" id="ARBA00023136"/>
    </source>
</evidence>
<feature type="transmembrane region" description="Helical" evidence="9">
    <location>
        <begin position="248"/>
        <end position="269"/>
    </location>
</feature>
<evidence type="ECO:0000256" key="7">
    <source>
        <dbReference type="ARBA" id="ARBA00023170"/>
    </source>
</evidence>
<keyword evidence="2" id="KW-1003">Cell membrane</keyword>
<feature type="transmembrane region" description="Helical" evidence="9">
    <location>
        <begin position="111"/>
        <end position="133"/>
    </location>
</feature>
<dbReference type="PRINTS" id="PR00237">
    <property type="entry name" value="GPCRRHODOPSN"/>
</dbReference>
<dbReference type="GO" id="GO:0005886">
    <property type="term" value="C:plasma membrane"/>
    <property type="evidence" value="ECO:0007669"/>
    <property type="project" value="UniProtKB-SubCell"/>
</dbReference>
<dbReference type="PANTHER" id="PTHR24230">
    <property type="entry name" value="G-PROTEIN COUPLED RECEPTOR"/>
    <property type="match status" value="1"/>
</dbReference>
<feature type="transmembrane region" description="Helical" evidence="9">
    <location>
        <begin position="29"/>
        <end position="50"/>
    </location>
</feature>
<dbReference type="GO" id="GO:0007218">
    <property type="term" value="P:neuropeptide signaling pathway"/>
    <property type="evidence" value="ECO:0007669"/>
    <property type="project" value="TreeGrafter"/>
</dbReference>
<reference evidence="12" key="1">
    <citation type="submission" date="2017-02" db="UniProtKB">
        <authorList>
            <consortium name="WormBaseParasite"/>
        </authorList>
    </citation>
    <scope>IDENTIFICATION</scope>
</reference>
<dbReference type="PANTHER" id="PTHR24230:SF82">
    <property type="entry name" value="G-PROTEIN COUPLED RECEPTORS FAMILY 1 PROFILE DOMAIN-CONTAINING PROTEIN"/>
    <property type="match status" value="1"/>
</dbReference>
<dbReference type="InterPro" id="IPR017452">
    <property type="entry name" value="GPCR_Rhodpsn_7TM"/>
</dbReference>
<evidence type="ECO:0000313" key="11">
    <source>
        <dbReference type="Proteomes" id="UP000036681"/>
    </source>
</evidence>
<evidence type="ECO:0000256" key="3">
    <source>
        <dbReference type="ARBA" id="ARBA00022692"/>
    </source>
</evidence>
<evidence type="ECO:0000256" key="9">
    <source>
        <dbReference type="SAM" id="Phobius"/>
    </source>
</evidence>
<evidence type="ECO:0000256" key="2">
    <source>
        <dbReference type="ARBA" id="ARBA00022475"/>
    </source>
</evidence>
<sequence length="361" mass="41228">MTGNEDVDNMTRLVVQMDLSNSASEKVEMIYQIIFFVFGTPLNAVSLVQSTKLFRRSRDGADRLVKMGQQLIIAHLLVLCIYCVWRTYWFMNVVWTQGDLLCKIYSVASALPFHLWSNMVAAIGIDMLCCITSPLSSYRTSSTRVTWLITISWFAALFCSLPMAIFRGAVKIPGTEFEQCYPVIDRYSDEVLFLFNLFHVITTFYVPLTIVVLCYTLIGLSLRRQMAQRKTLHDEKRYAMMCAARIRFVRASVAIIATFLLTWMPYQVLALLRVLCARGSTCEQVVSKLNWLQAVIIASTCINPFIYKFGSWRSHNESIRCSTSERIINPTSNSRRVEKYSLASTPLLTIDNASIRIVRIS</sequence>
<dbReference type="SUPFAM" id="SSF81321">
    <property type="entry name" value="Family A G protein-coupled receptor-like"/>
    <property type="match status" value="1"/>
</dbReference>
<dbReference type="GO" id="GO:0008528">
    <property type="term" value="F:G protein-coupled peptide receptor activity"/>
    <property type="evidence" value="ECO:0007669"/>
    <property type="project" value="TreeGrafter"/>
</dbReference>
<keyword evidence="3 9" id="KW-0812">Transmembrane</keyword>
<dbReference type="Pfam" id="PF00001">
    <property type="entry name" value="7tm_1"/>
    <property type="match status" value="1"/>
</dbReference>